<name>C1E9U2_MICCC</name>
<dbReference type="PRINTS" id="PR00793">
    <property type="entry name" value="PROAMNOPTASE"/>
</dbReference>
<keyword evidence="6" id="KW-1185">Reference proteome</keyword>
<evidence type="ECO:0000256" key="3">
    <source>
        <dbReference type="SAM" id="MobiDB-lite"/>
    </source>
</evidence>
<evidence type="ECO:0000313" key="6">
    <source>
        <dbReference type="Proteomes" id="UP000002009"/>
    </source>
</evidence>
<accession>C1E9U2</accession>
<evidence type="ECO:0000256" key="1">
    <source>
        <dbReference type="ARBA" id="ARBA00010088"/>
    </source>
</evidence>
<dbReference type="Gene3D" id="3.40.50.1820">
    <property type="entry name" value="alpha/beta hydrolase"/>
    <property type="match status" value="1"/>
</dbReference>
<feature type="compositionally biased region" description="Basic and acidic residues" evidence="3">
    <location>
        <begin position="15"/>
        <end position="26"/>
    </location>
</feature>
<dbReference type="InParanoid" id="C1E9U2"/>
<dbReference type="GeneID" id="8244773"/>
<evidence type="ECO:0000259" key="4">
    <source>
        <dbReference type="Pfam" id="PF00561"/>
    </source>
</evidence>
<dbReference type="RefSeq" id="XP_002503835.1">
    <property type="nucleotide sequence ID" value="XM_002503789.1"/>
</dbReference>
<evidence type="ECO:0000313" key="5">
    <source>
        <dbReference type="EMBL" id="ACO65093.1"/>
    </source>
</evidence>
<dbReference type="ESTHER" id="micsr-c1e9u2">
    <property type="family name" value="Proline_iminopeptidase"/>
</dbReference>
<feature type="domain" description="AB hydrolase-1" evidence="4">
    <location>
        <begin position="140"/>
        <end position="241"/>
    </location>
</feature>
<dbReference type="EMBL" id="CP001328">
    <property type="protein sequence ID" value="ACO65093.1"/>
    <property type="molecule type" value="Genomic_DNA"/>
</dbReference>
<organism evidence="5 6">
    <name type="scientific">Micromonas commoda (strain RCC299 / NOUM17 / CCMP2709)</name>
    <name type="common">Picoplanktonic green alga</name>
    <dbReference type="NCBI Taxonomy" id="296587"/>
    <lineage>
        <taxon>Eukaryota</taxon>
        <taxon>Viridiplantae</taxon>
        <taxon>Chlorophyta</taxon>
        <taxon>Mamiellophyceae</taxon>
        <taxon>Mamiellales</taxon>
        <taxon>Mamiellaceae</taxon>
        <taxon>Micromonas</taxon>
    </lineage>
</organism>
<reference evidence="5 6" key="1">
    <citation type="journal article" date="2009" name="Science">
        <title>Green evolution and dynamic adaptations revealed by genomes of the marine picoeukaryotes Micromonas.</title>
        <authorList>
            <person name="Worden A.Z."/>
            <person name="Lee J.H."/>
            <person name="Mock T."/>
            <person name="Rouze P."/>
            <person name="Simmons M.P."/>
            <person name="Aerts A.L."/>
            <person name="Allen A.E."/>
            <person name="Cuvelier M.L."/>
            <person name="Derelle E."/>
            <person name="Everett M.V."/>
            <person name="Foulon E."/>
            <person name="Grimwood J."/>
            <person name="Gundlach H."/>
            <person name="Henrissat B."/>
            <person name="Napoli C."/>
            <person name="McDonald S.M."/>
            <person name="Parker M.S."/>
            <person name="Rombauts S."/>
            <person name="Salamov A."/>
            <person name="Von Dassow P."/>
            <person name="Badger J.H."/>
            <person name="Coutinho P.M."/>
            <person name="Demir E."/>
            <person name="Dubchak I."/>
            <person name="Gentemann C."/>
            <person name="Eikrem W."/>
            <person name="Gready J.E."/>
            <person name="John U."/>
            <person name="Lanier W."/>
            <person name="Lindquist E.A."/>
            <person name="Lucas S."/>
            <person name="Mayer K.F."/>
            <person name="Moreau H."/>
            <person name="Not F."/>
            <person name="Otillar R."/>
            <person name="Panaud O."/>
            <person name="Pangilinan J."/>
            <person name="Paulsen I."/>
            <person name="Piegu B."/>
            <person name="Poliakov A."/>
            <person name="Robbens S."/>
            <person name="Schmutz J."/>
            <person name="Toulza E."/>
            <person name="Wyss T."/>
            <person name="Zelensky A."/>
            <person name="Zhou K."/>
            <person name="Armbrust E.V."/>
            <person name="Bhattacharya D."/>
            <person name="Goodenough U.W."/>
            <person name="Van de Peer Y."/>
            <person name="Grigoriev I.V."/>
        </authorList>
    </citation>
    <scope>NUCLEOTIDE SEQUENCE [LARGE SCALE GENOMIC DNA]</scope>
    <source>
        <strain evidence="6">RCC299 / NOUM17</strain>
    </source>
</reference>
<dbReference type="GO" id="GO:0006508">
    <property type="term" value="P:proteolysis"/>
    <property type="evidence" value="ECO:0007669"/>
    <property type="project" value="InterPro"/>
</dbReference>
<sequence>MIPATRPAPTPTRALDTRAHRSERAPSRRRLVRAVAAARSDREADESPKLDRPCASSRRDVLVRGFTSALILPRSRAALADDLFCGYYSQNSAVVPQWARETPWSEGYVDTSAAVGLEGAKTFVRILGDQKKAESAGLTPVLCLHGGPGLGFKYMDGLEVLASEKREVASYDQIGCARSPYAPTKKNQNQNQIQTAAAALSPPPGTYTPALFGRELTEVRRATGLGRVHVVAHGWGGMLALDHILGGNGVDGGAAIGGSSPSMSIASLTLVSVPPSYARLIADRREALARMPGEYAQVLLDGDEGGAGGGNLSDAGRKLYAIALDEWTRLFVSKRAAGACYRGLKTAGAGGGFGARANDPPDAVGVVSARAVARDMTGGCLFNEAGALSGWDADDGGRLAMLAAAVPGGVRFVRGTDDALSDEGAREVYDAVARVEMKPTNVTFESFPDSGSCVHLDKSADFLESTAAYVAARDA</sequence>
<dbReference type="InterPro" id="IPR002410">
    <property type="entry name" value="Peptidase_S33"/>
</dbReference>
<dbReference type="SUPFAM" id="SSF53474">
    <property type="entry name" value="alpha/beta-Hydrolases"/>
    <property type="match status" value="1"/>
</dbReference>
<evidence type="ECO:0000256" key="2">
    <source>
        <dbReference type="ARBA" id="ARBA00022801"/>
    </source>
</evidence>
<keyword evidence="2" id="KW-0378">Hydrolase</keyword>
<feature type="compositionally biased region" description="Pro residues" evidence="3">
    <location>
        <begin position="1"/>
        <end position="10"/>
    </location>
</feature>
<dbReference type="KEGG" id="mis:MICPUN_59840"/>
<dbReference type="AlphaFoldDB" id="C1E9U2"/>
<proteinExistence type="inferred from homology"/>
<dbReference type="OMA" id="HGYWGAR"/>
<gene>
    <name evidence="5" type="ORF">MICPUN_59840</name>
</gene>
<dbReference type="InterPro" id="IPR029058">
    <property type="entry name" value="AB_hydrolase_fold"/>
</dbReference>
<dbReference type="Proteomes" id="UP000002009">
    <property type="component" value="Chromosome 7"/>
</dbReference>
<comment type="similarity">
    <text evidence="1">Belongs to the peptidase S33 family.</text>
</comment>
<dbReference type="eggNOG" id="ENOG502SG5S">
    <property type="taxonomic scope" value="Eukaryota"/>
</dbReference>
<dbReference type="GO" id="GO:0008233">
    <property type="term" value="F:peptidase activity"/>
    <property type="evidence" value="ECO:0007669"/>
    <property type="project" value="InterPro"/>
</dbReference>
<dbReference type="STRING" id="296587.C1E9U2"/>
<dbReference type="Pfam" id="PF00561">
    <property type="entry name" value="Abhydrolase_1"/>
    <property type="match status" value="1"/>
</dbReference>
<dbReference type="InterPro" id="IPR000073">
    <property type="entry name" value="AB_hydrolase_1"/>
</dbReference>
<protein>
    <recommendedName>
        <fullName evidence="4">AB hydrolase-1 domain-containing protein</fullName>
    </recommendedName>
</protein>
<dbReference type="OrthoDB" id="7130006at2759"/>
<feature type="region of interest" description="Disordered" evidence="3">
    <location>
        <begin position="1"/>
        <end position="31"/>
    </location>
</feature>